<dbReference type="EMBL" id="UINC01018303">
    <property type="protein sequence ID" value="SVA76762.1"/>
    <property type="molecule type" value="Genomic_DNA"/>
</dbReference>
<organism evidence="1">
    <name type="scientific">marine metagenome</name>
    <dbReference type="NCBI Taxonomy" id="408172"/>
    <lineage>
        <taxon>unclassified sequences</taxon>
        <taxon>metagenomes</taxon>
        <taxon>ecological metagenomes</taxon>
    </lineage>
</organism>
<proteinExistence type="predicted"/>
<sequence>VVLWFFYQQFEPNTSKSTTIVIKPKIVEETVEASPEIIKEKLDSPEIEINSKGLDEVVDDYEASTQNQ</sequence>
<dbReference type="AlphaFoldDB" id="A0A381YJH3"/>
<name>A0A381YJH3_9ZZZZ</name>
<feature type="non-terminal residue" evidence="1">
    <location>
        <position position="1"/>
    </location>
</feature>
<protein>
    <submittedName>
        <fullName evidence="1">Uncharacterized protein</fullName>
    </submittedName>
</protein>
<evidence type="ECO:0000313" key="1">
    <source>
        <dbReference type="EMBL" id="SVA76762.1"/>
    </source>
</evidence>
<reference evidence="1" key="1">
    <citation type="submission" date="2018-05" db="EMBL/GenBank/DDBJ databases">
        <authorList>
            <person name="Lanie J.A."/>
            <person name="Ng W.-L."/>
            <person name="Kazmierczak K.M."/>
            <person name="Andrzejewski T.M."/>
            <person name="Davidsen T.M."/>
            <person name="Wayne K.J."/>
            <person name="Tettelin H."/>
            <person name="Glass J.I."/>
            <person name="Rusch D."/>
            <person name="Podicherti R."/>
            <person name="Tsui H.-C.T."/>
            <person name="Winkler M.E."/>
        </authorList>
    </citation>
    <scope>NUCLEOTIDE SEQUENCE</scope>
</reference>
<gene>
    <name evidence="1" type="ORF">METZ01_LOCUS129616</name>
</gene>
<accession>A0A381YJH3</accession>